<evidence type="ECO:0000313" key="3">
    <source>
        <dbReference type="Proteomes" id="UP000283509"/>
    </source>
</evidence>
<evidence type="ECO:0000313" key="2">
    <source>
        <dbReference type="EMBL" id="ROT82122.1"/>
    </source>
</evidence>
<feature type="compositionally biased region" description="Low complexity" evidence="1">
    <location>
        <begin position="43"/>
        <end position="55"/>
    </location>
</feature>
<gene>
    <name evidence="2" type="ORF">C7M84_024708</name>
</gene>
<evidence type="ECO:0000256" key="1">
    <source>
        <dbReference type="SAM" id="MobiDB-lite"/>
    </source>
</evidence>
<feature type="region of interest" description="Disordered" evidence="1">
    <location>
        <begin position="1"/>
        <end position="74"/>
    </location>
</feature>
<name>A0A3R7SYS3_PENVA</name>
<keyword evidence="3" id="KW-1185">Reference proteome</keyword>
<dbReference type="Proteomes" id="UP000283509">
    <property type="component" value="Unassembled WGS sequence"/>
</dbReference>
<sequence>MEPSRGKANTSEAHLPRRGCLLAQKGLSTPSPFPEAAQQGSNSPPSRGAALAGAARGRRGRSPRAASPGNSACKHQEQRRALTCLLIWTRFLVHPRQQIFFLSLGNDISQTEGYGLEWQEERV</sequence>
<reference evidence="2 3" key="1">
    <citation type="submission" date="2018-04" db="EMBL/GenBank/DDBJ databases">
        <authorList>
            <person name="Zhang X."/>
            <person name="Yuan J."/>
            <person name="Li F."/>
            <person name="Xiang J."/>
        </authorList>
    </citation>
    <scope>NUCLEOTIDE SEQUENCE [LARGE SCALE GENOMIC DNA]</scope>
    <source>
        <tissue evidence="2">Muscle</tissue>
    </source>
</reference>
<proteinExistence type="predicted"/>
<protein>
    <submittedName>
        <fullName evidence="2">Uncharacterized protein</fullName>
    </submittedName>
</protein>
<reference evidence="2 3" key="2">
    <citation type="submission" date="2019-01" db="EMBL/GenBank/DDBJ databases">
        <title>The decoding of complex shrimp genome reveals the adaptation for benthos swimmer, frequently molting mechanism and breeding impact on genome.</title>
        <authorList>
            <person name="Sun Y."/>
            <person name="Gao Y."/>
            <person name="Yu Y."/>
        </authorList>
    </citation>
    <scope>NUCLEOTIDE SEQUENCE [LARGE SCALE GENOMIC DNA]</scope>
    <source>
        <tissue evidence="2">Muscle</tissue>
    </source>
</reference>
<organism evidence="2 3">
    <name type="scientific">Penaeus vannamei</name>
    <name type="common">Whiteleg shrimp</name>
    <name type="synonym">Litopenaeus vannamei</name>
    <dbReference type="NCBI Taxonomy" id="6689"/>
    <lineage>
        <taxon>Eukaryota</taxon>
        <taxon>Metazoa</taxon>
        <taxon>Ecdysozoa</taxon>
        <taxon>Arthropoda</taxon>
        <taxon>Crustacea</taxon>
        <taxon>Multicrustacea</taxon>
        <taxon>Malacostraca</taxon>
        <taxon>Eumalacostraca</taxon>
        <taxon>Eucarida</taxon>
        <taxon>Decapoda</taxon>
        <taxon>Dendrobranchiata</taxon>
        <taxon>Penaeoidea</taxon>
        <taxon>Penaeidae</taxon>
        <taxon>Penaeus</taxon>
    </lineage>
</organism>
<accession>A0A3R7SYS3</accession>
<comment type="caution">
    <text evidence="2">The sequence shown here is derived from an EMBL/GenBank/DDBJ whole genome shotgun (WGS) entry which is preliminary data.</text>
</comment>
<dbReference type="EMBL" id="QCYY01000882">
    <property type="protein sequence ID" value="ROT82122.1"/>
    <property type="molecule type" value="Genomic_DNA"/>
</dbReference>
<dbReference type="AlphaFoldDB" id="A0A3R7SYS3"/>